<keyword evidence="2" id="KW-1185">Reference proteome</keyword>
<protein>
    <submittedName>
        <fullName evidence="1">Uncharacterized protein</fullName>
    </submittedName>
</protein>
<reference evidence="1 2" key="1">
    <citation type="journal article" date="2019" name="bioRxiv">
        <title>Bacteria contribute to plant secondary compound degradation in a generalist herbivore system.</title>
        <authorList>
            <person name="Francoeur C.B."/>
            <person name="Khadempour L."/>
            <person name="Moreira-Soto R.D."/>
            <person name="Gotting K."/>
            <person name="Book A.J."/>
            <person name="Pinto-Tomas A.A."/>
            <person name="Keefover-Ring K."/>
            <person name="Currie C.R."/>
        </authorList>
    </citation>
    <scope>NUCLEOTIDE SEQUENCE [LARGE SCALE GENOMIC DNA]</scope>
    <source>
        <strain evidence="1">Al-1710</strain>
    </source>
</reference>
<proteinExistence type="predicted"/>
<comment type="caution">
    <text evidence="1">The sequence shown here is derived from an EMBL/GenBank/DDBJ whole genome shotgun (WGS) entry which is preliminary data.</text>
</comment>
<dbReference type="EMBL" id="VWXC01000004">
    <property type="protein sequence ID" value="NIG18542.1"/>
    <property type="molecule type" value="Genomic_DNA"/>
</dbReference>
<sequence>MSKNGFIAFNLICARPMENKGISPFVPLKNKPSPFPGWRLNSAQRDFIMSLYEIDQEKK</sequence>
<organism evidence="1 2">
    <name type="scientific">Candidatus Pantoea communis</name>
    <dbReference type="NCBI Taxonomy" id="2608354"/>
    <lineage>
        <taxon>Bacteria</taxon>
        <taxon>Pseudomonadati</taxon>
        <taxon>Pseudomonadota</taxon>
        <taxon>Gammaproteobacteria</taxon>
        <taxon>Enterobacterales</taxon>
        <taxon>Erwiniaceae</taxon>
        <taxon>Pantoea</taxon>
    </lineage>
</organism>
<evidence type="ECO:0000313" key="1">
    <source>
        <dbReference type="EMBL" id="NIG18542.1"/>
    </source>
</evidence>
<name>A0ABX0RP15_9GAMM</name>
<evidence type="ECO:0000313" key="2">
    <source>
        <dbReference type="Proteomes" id="UP001515780"/>
    </source>
</evidence>
<accession>A0ABX0RP15</accession>
<dbReference type="Proteomes" id="UP001515780">
    <property type="component" value="Unassembled WGS sequence"/>
</dbReference>
<gene>
    <name evidence="1" type="ORF">F3J37_07560</name>
</gene>